<organism evidence="7 8">
    <name type="scientific">Coccomyxa subellipsoidea</name>
    <dbReference type="NCBI Taxonomy" id="248742"/>
    <lineage>
        <taxon>Eukaryota</taxon>
        <taxon>Viridiplantae</taxon>
        <taxon>Chlorophyta</taxon>
        <taxon>core chlorophytes</taxon>
        <taxon>Trebouxiophyceae</taxon>
        <taxon>Trebouxiophyceae incertae sedis</taxon>
        <taxon>Coccomyxaceae</taxon>
        <taxon>Coccomyxa</taxon>
    </lineage>
</organism>
<comment type="similarity">
    <text evidence="2">Belongs to the nucleotide-sugar transporter family. CMP-Sialate:CMP antiporter (TC 2.A.7.12) subfamily.</text>
</comment>
<name>A0ABR2YCF2_9CHLO</name>
<dbReference type="Pfam" id="PF04142">
    <property type="entry name" value="Nuc_sug_transp"/>
    <property type="match status" value="1"/>
</dbReference>
<evidence type="ECO:0000256" key="1">
    <source>
        <dbReference type="ARBA" id="ARBA00004141"/>
    </source>
</evidence>
<keyword evidence="5 6" id="KW-0472">Membrane</keyword>
<keyword evidence="3 6" id="KW-0812">Transmembrane</keyword>
<comment type="caution">
    <text evidence="7">The sequence shown here is derived from an EMBL/GenBank/DDBJ whole genome shotgun (WGS) entry which is preliminary data.</text>
</comment>
<keyword evidence="4 6" id="KW-1133">Transmembrane helix</keyword>
<sequence>MIAKLNPVSFVSVIRQNDPRVASGEMCRVERANGIPPLHPRPPPSFSEPSTSKTALAYAEPLEQATARHARAWKVWLVAGDCFLIGLAPVLVHMSKGPDGKFPFHPVSINLLVEVAKTIFATVVLMLYGTGRPGPPLYRSARAFVRDARHNQLLAVPAGLYAINNYLKFAMQLFFKPTTAKMLGNLKILVIAVLMKWVLKRTFSVFQWEALLLLVAGITVNQLNYCKGGSDGDMFSTVAIAYTLGSVTVPSLASVYNEFALKKHMDTSVHEQNFFLYFYGALFNLLGVLATMAFGGLSWSAIFHGHSKVTMLLVMNNALQGILSSFFFKYADTILKKYSSTVATIFTGIMSAALFGHQLTLNFLIGVTIVFISMHQFFAQGGVKGATTAGSKVHSGGLAPFGKPLHFTPSPSLEHLRQTSDSDLASLDGSSGVFDPEHAHAMNARRPLLPR</sequence>
<feature type="transmembrane region" description="Helical" evidence="6">
    <location>
        <begin position="348"/>
        <end position="372"/>
    </location>
</feature>
<dbReference type="SUPFAM" id="SSF103481">
    <property type="entry name" value="Multidrug resistance efflux transporter EmrE"/>
    <property type="match status" value="1"/>
</dbReference>
<protein>
    <recommendedName>
        <fullName evidence="9">Nucleotide-sugar transporter</fullName>
    </recommendedName>
</protein>
<evidence type="ECO:0000256" key="5">
    <source>
        <dbReference type="ARBA" id="ARBA00023136"/>
    </source>
</evidence>
<feature type="transmembrane region" description="Helical" evidence="6">
    <location>
        <begin position="309"/>
        <end position="328"/>
    </location>
</feature>
<dbReference type="InterPro" id="IPR007271">
    <property type="entry name" value="Nuc_sug_transpt"/>
</dbReference>
<evidence type="ECO:0000313" key="7">
    <source>
        <dbReference type="EMBL" id="KAK9902203.1"/>
    </source>
</evidence>
<comment type="subcellular location">
    <subcellularLocation>
        <location evidence="1">Membrane</location>
        <topology evidence="1">Multi-pass membrane protein</topology>
    </subcellularLocation>
</comment>
<feature type="transmembrane region" description="Helical" evidence="6">
    <location>
        <begin position="75"/>
        <end position="95"/>
    </location>
</feature>
<evidence type="ECO:0008006" key="9">
    <source>
        <dbReference type="Google" id="ProtNLM"/>
    </source>
</evidence>
<feature type="transmembrane region" description="Helical" evidence="6">
    <location>
        <begin position="107"/>
        <end position="129"/>
    </location>
</feature>
<feature type="transmembrane region" description="Helical" evidence="6">
    <location>
        <begin position="235"/>
        <end position="256"/>
    </location>
</feature>
<dbReference type="Proteomes" id="UP001491310">
    <property type="component" value="Unassembled WGS sequence"/>
</dbReference>
<keyword evidence="8" id="KW-1185">Reference proteome</keyword>
<evidence type="ECO:0000256" key="4">
    <source>
        <dbReference type="ARBA" id="ARBA00022989"/>
    </source>
</evidence>
<evidence type="ECO:0000256" key="6">
    <source>
        <dbReference type="SAM" id="Phobius"/>
    </source>
</evidence>
<gene>
    <name evidence="7" type="ORF">WJX75_007656</name>
</gene>
<dbReference type="InterPro" id="IPR037185">
    <property type="entry name" value="EmrE-like"/>
</dbReference>
<feature type="transmembrane region" description="Helical" evidence="6">
    <location>
        <begin position="276"/>
        <end position="297"/>
    </location>
</feature>
<reference evidence="7 8" key="1">
    <citation type="journal article" date="2024" name="Nat. Commun.">
        <title>Phylogenomics reveals the evolutionary origins of lichenization in chlorophyte algae.</title>
        <authorList>
            <person name="Puginier C."/>
            <person name="Libourel C."/>
            <person name="Otte J."/>
            <person name="Skaloud P."/>
            <person name="Haon M."/>
            <person name="Grisel S."/>
            <person name="Petersen M."/>
            <person name="Berrin J.G."/>
            <person name="Delaux P.M."/>
            <person name="Dal Grande F."/>
            <person name="Keller J."/>
        </authorList>
    </citation>
    <scope>NUCLEOTIDE SEQUENCE [LARGE SCALE GENOMIC DNA]</scope>
    <source>
        <strain evidence="7 8">SAG 216-7</strain>
    </source>
</reference>
<dbReference type="EMBL" id="JALJOT010000016">
    <property type="protein sequence ID" value="KAK9902203.1"/>
    <property type="molecule type" value="Genomic_DNA"/>
</dbReference>
<feature type="transmembrane region" description="Helical" evidence="6">
    <location>
        <begin position="205"/>
        <end position="223"/>
    </location>
</feature>
<evidence type="ECO:0000256" key="2">
    <source>
        <dbReference type="ARBA" id="ARBA00006447"/>
    </source>
</evidence>
<dbReference type="PANTHER" id="PTHR10231">
    <property type="entry name" value="NUCLEOTIDE-SUGAR TRANSMEMBRANE TRANSPORTER"/>
    <property type="match status" value="1"/>
</dbReference>
<evidence type="ECO:0000313" key="8">
    <source>
        <dbReference type="Proteomes" id="UP001491310"/>
    </source>
</evidence>
<proteinExistence type="inferred from homology"/>
<accession>A0ABR2YCF2</accession>
<evidence type="ECO:0000256" key="3">
    <source>
        <dbReference type="ARBA" id="ARBA00022692"/>
    </source>
</evidence>